<dbReference type="Proteomes" id="UP000275078">
    <property type="component" value="Unassembled WGS sequence"/>
</dbReference>
<dbReference type="AlphaFoldDB" id="A0A3N4HZW2"/>
<feature type="region of interest" description="Disordered" evidence="1">
    <location>
        <begin position="204"/>
        <end position="241"/>
    </location>
</feature>
<dbReference type="OrthoDB" id="5402929at2759"/>
<feature type="compositionally biased region" description="Low complexity" evidence="1">
    <location>
        <begin position="135"/>
        <end position="147"/>
    </location>
</feature>
<gene>
    <name evidence="2" type="ORF">BJ508DRAFT_328474</name>
</gene>
<dbReference type="Gene3D" id="1.10.20.10">
    <property type="entry name" value="Histone, subunit A"/>
    <property type="match status" value="1"/>
</dbReference>
<protein>
    <recommendedName>
        <fullName evidence="4">Bromodomain associated domain-containing protein</fullName>
    </recommendedName>
</protein>
<proteinExistence type="predicted"/>
<evidence type="ECO:0000313" key="2">
    <source>
        <dbReference type="EMBL" id="RPA79229.1"/>
    </source>
</evidence>
<keyword evidence="3" id="KW-1185">Reference proteome</keyword>
<dbReference type="GO" id="GO:0046982">
    <property type="term" value="F:protein heterodimerization activity"/>
    <property type="evidence" value="ECO:0007669"/>
    <property type="project" value="InterPro"/>
</dbReference>
<dbReference type="InterPro" id="IPR009072">
    <property type="entry name" value="Histone-fold"/>
</dbReference>
<feature type="region of interest" description="Disordered" evidence="1">
    <location>
        <begin position="128"/>
        <end position="149"/>
    </location>
</feature>
<dbReference type="SUPFAM" id="SSF47113">
    <property type="entry name" value="Histone-fold"/>
    <property type="match status" value="1"/>
</dbReference>
<sequence length="241" mass="26114">MSSQDDPTILPAPAPPITTPSAADLHFSLLRLSILRLLSSTTTLTTCRPSVIDALTDLAVRHLQLLCEHAKKAANSAGRALVDVQDVRYAMEGTGVIRPRGTVEFDDTRGVDAFVEWAIAFSKAMGSGVPKDKTATTTEPTGTTTTTDTKREGEVPWLLGMMERGVGEGFDRWKGTVLAYEREATVGEVVIEGAMEKLREPQQLRSGTVEMKSPEGTPVREDTVMKDEEEVVKSEQTPAPS</sequence>
<dbReference type="STRING" id="1160509.A0A3N4HZW2"/>
<evidence type="ECO:0000313" key="3">
    <source>
        <dbReference type="Proteomes" id="UP000275078"/>
    </source>
</evidence>
<evidence type="ECO:0008006" key="4">
    <source>
        <dbReference type="Google" id="ProtNLM"/>
    </source>
</evidence>
<reference evidence="2 3" key="1">
    <citation type="journal article" date="2018" name="Nat. Ecol. Evol.">
        <title>Pezizomycetes genomes reveal the molecular basis of ectomycorrhizal truffle lifestyle.</title>
        <authorList>
            <person name="Murat C."/>
            <person name="Payen T."/>
            <person name="Noel B."/>
            <person name="Kuo A."/>
            <person name="Morin E."/>
            <person name="Chen J."/>
            <person name="Kohler A."/>
            <person name="Krizsan K."/>
            <person name="Balestrini R."/>
            <person name="Da Silva C."/>
            <person name="Montanini B."/>
            <person name="Hainaut M."/>
            <person name="Levati E."/>
            <person name="Barry K.W."/>
            <person name="Belfiori B."/>
            <person name="Cichocki N."/>
            <person name="Clum A."/>
            <person name="Dockter R.B."/>
            <person name="Fauchery L."/>
            <person name="Guy J."/>
            <person name="Iotti M."/>
            <person name="Le Tacon F."/>
            <person name="Lindquist E.A."/>
            <person name="Lipzen A."/>
            <person name="Malagnac F."/>
            <person name="Mello A."/>
            <person name="Molinier V."/>
            <person name="Miyauchi S."/>
            <person name="Poulain J."/>
            <person name="Riccioni C."/>
            <person name="Rubini A."/>
            <person name="Sitrit Y."/>
            <person name="Splivallo R."/>
            <person name="Traeger S."/>
            <person name="Wang M."/>
            <person name="Zifcakova L."/>
            <person name="Wipf D."/>
            <person name="Zambonelli A."/>
            <person name="Paolocci F."/>
            <person name="Nowrousian M."/>
            <person name="Ottonello S."/>
            <person name="Baldrian P."/>
            <person name="Spatafora J.W."/>
            <person name="Henrissat B."/>
            <person name="Nagy L.G."/>
            <person name="Aury J.M."/>
            <person name="Wincker P."/>
            <person name="Grigoriev I.V."/>
            <person name="Bonfante P."/>
            <person name="Martin F.M."/>
        </authorList>
    </citation>
    <scope>NUCLEOTIDE SEQUENCE [LARGE SCALE GENOMIC DNA]</scope>
    <source>
        <strain evidence="2 3">RN42</strain>
    </source>
</reference>
<name>A0A3N4HZW2_ASCIM</name>
<evidence type="ECO:0000256" key="1">
    <source>
        <dbReference type="SAM" id="MobiDB-lite"/>
    </source>
</evidence>
<accession>A0A3N4HZW2</accession>
<dbReference type="CDD" id="cd00076">
    <property type="entry name" value="HFD_SF"/>
    <property type="match status" value="1"/>
</dbReference>
<dbReference type="EMBL" id="ML119701">
    <property type="protein sequence ID" value="RPA79229.1"/>
    <property type="molecule type" value="Genomic_DNA"/>
</dbReference>
<organism evidence="2 3">
    <name type="scientific">Ascobolus immersus RN42</name>
    <dbReference type="NCBI Taxonomy" id="1160509"/>
    <lineage>
        <taxon>Eukaryota</taxon>
        <taxon>Fungi</taxon>
        <taxon>Dikarya</taxon>
        <taxon>Ascomycota</taxon>
        <taxon>Pezizomycotina</taxon>
        <taxon>Pezizomycetes</taxon>
        <taxon>Pezizales</taxon>
        <taxon>Ascobolaceae</taxon>
        <taxon>Ascobolus</taxon>
    </lineage>
</organism>